<reference evidence="1 2" key="1">
    <citation type="submission" date="2015-12" db="EMBL/GenBank/DDBJ databases">
        <title>Nitrous oxide reduction kinetics distinguish bacteria harboring typical versus atypical NosZ.</title>
        <authorList>
            <person name="Yoon S."/>
            <person name="Nissen S."/>
            <person name="Park D."/>
            <person name="Sanford R.A."/>
            <person name="Loeffler F.E."/>
        </authorList>
    </citation>
    <scope>NUCLEOTIDE SEQUENCE [LARGE SCALE GENOMIC DNA]</scope>
    <source>
        <strain evidence="1 2">ATCC BAA-841</strain>
    </source>
</reference>
<dbReference type="RefSeq" id="WP_066880842.1">
    <property type="nucleotide sequence ID" value="NZ_LODL01000007.1"/>
</dbReference>
<gene>
    <name evidence="1" type="ORF">AT959_04020</name>
</gene>
<evidence type="ECO:0000313" key="2">
    <source>
        <dbReference type="Proteomes" id="UP000070186"/>
    </source>
</evidence>
<dbReference type="EMBL" id="LODL01000007">
    <property type="protein sequence ID" value="KXB32232.1"/>
    <property type="molecule type" value="Genomic_DNA"/>
</dbReference>
<dbReference type="STRING" id="281362.AT959_04020"/>
<proteinExistence type="predicted"/>
<keyword evidence="2" id="KW-1185">Reference proteome</keyword>
<dbReference type="AlphaFoldDB" id="A0A133XMT3"/>
<accession>A0A133XMT3</accession>
<comment type="caution">
    <text evidence="1">The sequence shown here is derived from an EMBL/GenBank/DDBJ whole genome shotgun (WGS) entry which is preliminary data.</text>
</comment>
<evidence type="ECO:0000313" key="1">
    <source>
        <dbReference type="EMBL" id="KXB32232.1"/>
    </source>
</evidence>
<dbReference type="Proteomes" id="UP000070186">
    <property type="component" value="Unassembled WGS sequence"/>
</dbReference>
<sequence>MALNLRQTVTDFLKINPEERFTARELACWMFENLREACEEKRRNSQQDLSDDAALLQQLVAEIGANRPEIQKRWPQVRTTETRPRRYYWTTASEAAEVAKVEGLAPIVQGKLTDSALSEHDLYPLLCRFLHVEQGLYPKRIDEKRSTNRHGPNGNKWLYPDLVAMEDIGAEWDREIRACVQQAGAQRARLWSFEVKLLVNRSNVREVWFQAVSNSSWANFGYLVAADIQESAMKELRLLAASYGIGLIRLNTEDPSESEILIPARERPDIDWDACNRLAIENADFRDFISWVRQFHQTDNAKVGNWDLPEAVD</sequence>
<organism evidence="1 2">
    <name type="scientific">Dechloromonas denitrificans</name>
    <dbReference type="NCBI Taxonomy" id="281362"/>
    <lineage>
        <taxon>Bacteria</taxon>
        <taxon>Pseudomonadati</taxon>
        <taxon>Pseudomonadota</taxon>
        <taxon>Betaproteobacteria</taxon>
        <taxon>Rhodocyclales</taxon>
        <taxon>Azonexaceae</taxon>
        <taxon>Dechloromonas</taxon>
    </lineage>
</organism>
<name>A0A133XMT3_9RHOO</name>
<protein>
    <submittedName>
        <fullName evidence="1">HrgA protein</fullName>
    </submittedName>
</protein>